<comment type="caution">
    <text evidence="3">The sequence shown here is derived from an EMBL/GenBank/DDBJ whole genome shotgun (WGS) entry which is preliminary data.</text>
</comment>
<keyword evidence="2" id="KW-1133">Transmembrane helix</keyword>
<evidence type="ECO:0008006" key="5">
    <source>
        <dbReference type="Google" id="ProtNLM"/>
    </source>
</evidence>
<gene>
    <name evidence="3" type="ORF">QFZ26_002426</name>
</gene>
<keyword evidence="4" id="KW-1185">Reference proteome</keyword>
<keyword evidence="2" id="KW-0472">Membrane</keyword>
<protein>
    <recommendedName>
        <fullName evidence="5">DUF4190 domain-containing protein</fullName>
    </recommendedName>
</protein>
<name>A0ABU0R9W7_9MICO</name>
<organism evidence="3 4">
    <name type="scientific">Agromyces ramosus</name>
    <dbReference type="NCBI Taxonomy" id="33879"/>
    <lineage>
        <taxon>Bacteria</taxon>
        <taxon>Bacillati</taxon>
        <taxon>Actinomycetota</taxon>
        <taxon>Actinomycetes</taxon>
        <taxon>Micrococcales</taxon>
        <taxon>Microbacteriaceae</taxon>
        <taxon>Agromyces</taxon>
    </lineage>
</organism>
<accession>A0ABU0R9W7</accession>
<evidence type="ECO:0000256" key="2">
    <source>
        <dbReference type="SAM" id="Phobius"/>
    </source>
</evidence>
<feature type="compositionally biased region" description="Pro residues" evidence="1">
    <location>
        <begin position="31"/>
        <end position="40"/>
    </location>
</feature>
<keyword evidence="2" id="KW-0812">Transmembrane</keyword>
<feature type="region of interest" description="Disordered" evidence="1">
    <location>
        <begin position="1"/>
        <end position="47"/>
    </location>
</feature>
<evidence type="ECO:0000313" key="3">
    <source>
        <dbReference type="EMBL" id="MDQ0894871.1"/>
    </source>
</evidence>
<reference evidence="3 4" key="1">
    <citation type="submission" date="2023-07" db="EMBL/GenBank/DDBJ databases">
        <title>Comparative genomics of wheat-associated soil bacteria to identify genetic determinants of phenazine resistance.</title>
        <authorList>
            <person name="Mouncey N."/>
        </authorList>
    </citation>
    <scope>NUCLEOTIDE SEQUENCE [LARGE SCALE GENOMIC DNA]</scope>
    <source>
        <strain evidence="3 4">V3I3</strain>
    </source>
</reference>
<feature type="transmembrane region" description="Helical" evidence="2">
    <location>
        <begin position="101"/>
        <end position="127"/>
    </location>
</feature>
<sequence>MWVSNPTSFPPPEAPPTPPAPVTPVGSTLNSPPPPYPPLTGAPASRPTSRTNGLGIASIALGGVALVLALIPILNVLGALAALVGVVLGVIGLLQRGKPKLTAIIGVPVSVVSLALSVLLVVLYAVAFTGWVDTVEDDGASYLITEEEPVVFEPDSSEPADAGLGLSPDNPAPFGSTVHFRSAPDDFLGYGWDVTLGSPTLDATAEVAAGYPYSDLEPGEQYASVPVTVTNMGSLRATPAVQLKFEYVTSGLQVVEKRWINMEGTIETLGGVDPEASETGNVVIDIPTADGDRGVWGVRFYMNSQTVYFGAPTGN</sequence>
<dbReference type="EMBL" id="JAUSYY010000001">
    <property type="protein sequence ID" value="MDQ0894871.1"/>
    <property type="molecule type" value="Genomic_DNA"/>
</dbReference>
<evidence type="ECO:0000256" key="1">
    <source>
        <dbReference type="SAM" id="MobiDB-lite"/>
    </source>
</evidence>
<feature type="transmembrane region" description="Helical" evidence="2">
    <location>
        <begin position="77"/>
        <end position="94"/>
    </location>
</feature>
<feature type="compositionally biased region" description="Pro residues" evidence="1">
    <location>
        <begin position="8"/>
        <end position="22"/>
    </location>
</feature>
<feature type="transmembrane region" description="Helical" evidence="2">
    <location>
        <begin position="53"/>
        <end position="71"/>
    </location>
</feature>
<evidence type="ECO:0000313" key="4">
    <source>
        <dbReference type="Proteomes" id="UP001239083"/>
    </source>
</evidence>
<proteinExistence type="predicted"/>
<dbReference type="Proteomes" id="UP001239083">
    <property type="component" value="Unassembled WGS sequence"/>
</dbReference>